<evidence type="ECO:0000256" key="2">
    <source>
        <dbReference type="SAM" id="Phobius"/>
    </source>
</evidence>
<feature type="compositionally biased region" description="Pro residues" evidence="1">
    <location>
        <begin position="645"/>
        <end position="684"/>
    </location>
</feature>
<feature type="compositionally biased region" description="Basic and acidic residues" evidence="1">
    <location>
        <begin position="1"/>
        <end position="11"/>
    </location>
</feature>
<proteinExistence type="predicted"/>
<keyword evidence="3" id="KW-0378">Hydrolase</keyword>
<dbReference type="Proteomes" id="UP000556084">
    <property type="component" value="Unassembled WGS sequence"/>
</dbReference>
<dbReference type="AlphaFoldDB" id="A0A7W7PK75"/>
<feature type="compositionally biased region" description="Pro residues" evidence="1">
    <location>
        <begin position="585"/>
        <end position="601"/>
    </location>
</feature>
<feature type="transmembrane region" description="Helical" evidence="2">
    <location>
        <begin position="317"/>
        <end position="335"/>
    </location>
</feature>
<feature type="transmembrane region" description="Helical" evidence="2">
    <location>
        <begin position="503"/>
        <end position="522"/>
    </location>
</feature>
<dbReference type="RefSeq" id="WP_425507784.1">
    <property type="nucleotide sequence ID" value="NZ_JACHJH010000004.1"/>
</dbReference>
<evidence type="ECO:0000256" key="1">
    <source>
        <dbReference type="SAM" id="MobiDB-lite"/>
    </source>
</evidence>
<feature type="region of interest" description="Disordered" evidence="1">
    <location>
        <begin position="537"/>
        <end position="684"/>
    </location>
</feature>
<feature type="region of interest" description="Disordered" evidence="1">
    <location>
        <begin position="1"/>
        <end position="44"/>
    </location>
</feature>
<keyword evidence="3" id="KW-0645">Protease</keyword>
<dbReference type="PANTHER" id="PTHR24216">
    <property type="entry name" value="PAXILLIN-RELATED"/>
    <property type="match status" value="1"/>
</dbReference>
<dbReference type="PANTHER" id="PTHR24216:SF65">
    <property type="entry name" value="PAXILLIN-LIKE PROTEIN 1"/>
    <property type="match status" value="1"/>
</dbReference>
<feature type="compositionally biased region" description="Pro residues" evidence="1">
    <location>
        <begin position="620"/>
        <end position="638"/>
    </location>
</feature>
<evidence type="ECO:0000313" key="3">
    <source>
        <dbReference type="EMBL" id="MBB4893946.1"/>
    </source>
</evidence>
<feature type="transmembrane region" description="Helical" evidence="2">
    <location>
        <begin position="251"/>
        <end position="270"/>
    </location>
</feature>
<keyword evidence="2" id="KW-0812">Transmembrane</keyword>
<organism evidence="3 4">
    <name type="scientific">Streptomyces olivoverticillatus</name>
    <dbReference type="NCBI Taxonomy" id="66427"/>
    <lineage>
        <taxon>Bacteria</taxon>
        <taxon>Bacillati</taxon>
        <taxon>Actinomycetota</taxon>
        <taxon>Actinomycetes</taxon>
        <taxon>Kitasatosporales</taxon>
        <taxon>Streptomycetaceae</taxon>
        <taxon>Streptomyces</taxon>
    </lineage>
</organism>
<evidence type="ECO:0000313" key="4">
    <source>
        <dbReference type="Proteomes" id="UP000556084"/>
    </source>
</evidence>
<dbReference type="EMBL" id="JACHJH010000004">
    <property type="protein sequence ID" value="MBB4893946.1"/>
    <property type="molecule type" value="Genomic_DNA"/>
</dbReference>
<accession>A0A7W7PK75</accession>
<dbReference type="PRINTS" id="PR01217">
    <property type="entry name" value="PRICHEXTENSN"/>
</dbReference>
<feature type="transmembrane region" description="Helical" evidence="2">
    <location>
        <begin position="218"/>
        <end position="239"/>
    </location>
</feature>
<feature type="compositionally biased region" description="Low complexity" evidence="1">
    <location>
        <begin position="602"/>
        <end position="619"/>
    </location>
</feature>
<keyword evidence="4" id="KW-1185">Reference proteome</keyword>
<dbReference type="GO" id="GO:0006508">
    <property type="term" value="P:proteolysis"/>
    <property type="evidence" value="ECO:0007669"/>
    <property type="project" value="UniProtKB-KW"/>
</dbReference>
<feature type="transmembrane region" description="Helical" evidence="2">
    <location>
        <begin position="407"/>
        <end position="429"/>
    </location>
</feature>
<comment type="caution">
    <text evidence="3">The sequence shown here is derived from an EMBL/GenBank/DDBJ whole genome shotgun (WGS) entry which is preliminary data.</text>
</comment>
<gene>
    <name evidence="3" type="ORF">FHS39_002980</name>
</gene>
<keyword evidence="2" id="KW-1133">Transmembrane helix</keyword>
<name>A0A7W7PK75_9ACTN</name>
<keyword evidence="2" id="KW-0472">Membrane</keyword>
<keyword evidence="3" id="KW-0482">Metalloprotease</keyword>
<feature type="transmembrane region" description="Helical" evidence="2">
    <location>
        <begin position="462"/>
        <end position="483"/>
    </location>
</feature>
<protein>
    <submittedName>
        <fullName evidence="3">Putative peptide zinc metalloprotease protein</fullName>
    </submittedName>
</protein>
<sequence>MTVVGDHEAGRSRHRRGDTATVMVGTGADPDVRTGGGTGAPVPGPGGFPYVSFPEMYGEGDAETLELPVVRQPVPQSQPAGALVPRLSAGLRLHGEYQGSGFTEPKYIARRGDGQVVQLSRLLHLTASAIDGVRDMAAVAREVSAGFGREVSAENVAYLVEHKLDPLGVTVPDGQEDDEVDGPRSDLLLSLKGHRVVFNERKVAVIARSLAWLHRPAVVVLVLLLAVAMDTWLFGFYGAMTPVLHVLDQPLLLLAVFALTVASLVFHEFGHASACRYGGAHPGCIGCGLFLIWPSMYTDVTDVYRIGRAGRIRTDLGGVYFNVVFMLLLTGAYFATGQPFLLSAVYLGHFEVLEQLMPAVRLDGYFILGDLAGVPDLYGKIKPILLSMLPWRPTDPAVADLKRSTRVIVTTWVLTMVPLLVGDLCYALWNLPRLVATGIRSLTGQLAGTYEAFADGAVASGLAGVLGSMMLIFPLAGMTYLSIRLTGRLGRNALRATAERPRLRIALVLAVTGVVTTLALAWTSGVTPKPLPPAPPIAPILQPNVDPAPQVPDHAALPGLDPAQGHKPGSPVPDGALPAATPLPWRTPPAQPGLPSPPPSAAPTAAPTAPGAGHTAAPKPSAPVPAPVAVPPAVPSKPAPAASTPAPPASPPAPPAASTPPPTATAPGPPPSPAPTLPPAKPTP</sequence>
<reference evidence="3 4" key="1">
    <citation type="submission" date="2020-08" db="EMBL/GenBank/DDBJ databases">
        <title>Genomic Encyclopedia of Type Strains, Phase III (KMG-III): the genomes of soil and plant-associated and newly described type strains.</title>
        <authorList>
            <person name="Whitman W."/>
        </authorList>
    </citation>
    <scope>NUCLEOTIDE SEQUENCE [LARGE SCALE GENOMIC DNA]</scope>
    <source>
        <strain evidence="3 4">CECT 3266</strain>
    </source>
</reference>
<dbReference type="GO" id="GO:0008237">
    <property type="term" value="F:metallopeptidase activity"/>
    <property type="evidence" value="ECO:0007669"/>
    <property type="project" value="UniProtKB-KW"/>
</dbReference>
<feature type="transmembrane region" description="Helical" evidence="2">
    <location>
        <begin position="277"/>
        <end position="297"/>
    </location>
</feature>